<sequence>MPMHLVAMSHSPLLDKVDVPELVRAELEVVFESLRKVVSAFAPDVVVLFTPDHYNGFFYDIMPPFCIGTAAEAIGDFESAAGSLNVPDDLAEELARFVLSRDVDVALSRAMHVDHGAVQPLEILFGGIESIPVIPVFVNGVAEPFAPMTRVGTLGRAIGEFFADRPERVLVLASGGLSHDPPVPQWATAPSPLRKAILDGRNRTPAARAEREARVFATARDFAQGTATIQDLNPSWDREFMSLCRSGRLEELESYSSEQMTSDAGHSSHEVRTWVAAFAAQASISPYEIGIEFYKPIREYIAGFGVMTATSSSR</sequence>
<keyword evidence="7 10" id="KW-0223">Dioxygenase</keyword>
<evidence type="ECO:0000313" key="13">
    <source>
        <dbReference type="Proteomes" id="UP001336020"/>
    </source>
</evidence>
<keyword evidence="12" id="KW-0966">Cell projection</keyword>
<evidence type="ECO:0000256" key="10">
    <source>
        <dbReference type="HAMAP-Rule" id="MF_01653"/>
    </source>
</evidence>
<dbReference type="EMBL" id="JAUTXY010000012">
    <property type="protein sequence ID" value="MEE2060421.1"/>
    <property type="molecule type" value="Genomic_DNA"/>
</dbReference>
<comment type="catalytic activity">
    <reaction evidence="1 10">
        <text>(2E)-3-(2,3-dihydroxyphenyl)prop-2-enoate + O2 = (2Z,4E,7E)-2-hydroxy-6-oxonona-2,4,7-trienedioate + H(+)</text>
        <dbReference type="Rhea" id="RHEA:25054"/>
        <dbReference type="ChEBI" id="CHEBI:15378"/>
        <dbReference type="ChEBI" id="CHEBI:15379"/>
        <dbReference type="ChEBI" id="CHEBI:58642"/>
        <dbReference type="ChEBI" id="CHEBI:66888"/>
        <dbReference type="EC" id="1.13.11.16"/>
    </reaction>
</comment>
<protein>
    <recommendedName>
        <fullName evidence="10">2,3-dihydroxyphenylpropionate/2,3-dihydroxicinnamic acid 1,2-dioxygenase</fullName>
        <ecNumber evidence="10">1.13.11.16</ecNumber>
    </recommendedName>
    <alternativeName>
        <fullName evidence="10">3-carboxyethylcatechol 2,3-dioxygenase</fullName>
    </alternativeName>
</protein>
<accession>A0ABU7LFU5</accession>
<keyword evidence="12" id="KW-0282">Flagellum</keyword>
<dbReference type="HAMAP" id="MF_01653">
    <property type="entry name" value="MhpB"/>
    <property type="match status" value="1"/>
</dbReference>
<evidence type="ECO:0000256" key="5">
    <source>
        <dbReference type="ARBA" id="ARBA00011881"/>
    </source>
</evidence>
<dbReference type="NCBIfam" id="NF009910">
    <property type="entry name" value="PRK13370.1-4"/>
    <property type="match status" value="1"/>
</dbReference>
<dbReference type="InterPro" id="IPR004183">
    <property type="entry name" value="Xdiol_dOase_suB"/>
</dbReference>
<name>A0ABU7LFU5_9NOCA</name>
<dbReference type="Proteomes" id="UP001336020">
    <property type="component" value="Unassembled WGS sequence"/>
</dbReference>
<comment type="subunit">
    <text evidence="5 10">Homotetramer.</text>
</comment>
<dbReference type="SUPFAM" id="SSF53213">
    <property type="entry name" value="LigB-like"/>
    <property type="match status" value="1"/>
</dbReference>
<comment type="function">
    <text evidence="10">Catalyzes the non-heme iron(II)-dependent oxidative cleavage of 2,3-dihydroxyphenylpropionic acid and 2,3-dihydroxicinnamic acid into 2-hydroxy-6-ketononadienedioate and 2-hydroxy-6-ketononatrienedioate, respectively.</text>
</comment>
<evidence type="ECO:0000259" key="11">
    <source>
        <dbReference type="Pfam" id="PF02900"/>
    </source>
</evidence>
<evidence type="ECO:0000256" key="3">
    <source>
        <dbReference type="ARBA" id="ARBA00005207"/>
    </source>
</evidence>
<dbReference type="InterPro" id="IPR023789">
    <property type="entry name" value="DHPP/DHXA_dioxygenase"/>
</dbReference>
<evidence type="ECO:0000256" key="2">
    <source>
        <dbReference type="ARBA" id="ARBA00001843"/>
    </source>
</evidence>
<comment type="cofactor">
    <cofactor evidence="10">
        <name>Fe(2+)</name>
        <dbReference type="ChEBI" id="CHEBI:29033"/>
    </cofactor>
</comment>
<proteinExistence type="inferred from homology"/>
<keyword evidence="9 10" id="KW-0408">Iron</keyword>
<feature type="active site" description="Proton donor" evidence="10">
    <location>
        <position position="115"/>
    </location>
</feature>
<keyword evidence="13" id="KW-1185">Reference proteome</keyword>
<evidence type="ECO:0000256" key="1">
    <source>
        <dbReference type="ARBA" id="ARBA00001748"/>
    </source>
</evidence>
<comment type="similarity">
    <text evidence="4 10">Belongs to the LigB/MhpB extradiol dioxygenase family.</text>
</comment>
<dbReference type="Gene3D" id="3.40.830.10">
    <property type="entry name" value="LigB-like"/>
    <property type="match status" value="1"/>
</dbReference>
<dbReference type="GO" id="GO:0047070">
    <property type="term" value="F:3-carboxyethylcatechol 2,3-dioxygenase activity"/>
    <property type="evidence" value="ECO:0007669"/>
    <property type="project" value="UniProtKB-EC"/>
</dbReference>
<comment type="caution">
    <text evidence="12">The sequence shown here is derived from an EMBL/GenBank/DDBJ whole genome shotgun (WGS) entry which is preliminary data.</text>
</comment>
<evidence type="ECO:0000256" key="6">
    <source>
        <dbReference type="ARBA" id="ARBA00022797"/>
    </source>
</evidence>
<evidence type="ECO:0000256" key="9">
    <source>
        <dbReference type="ARBA" id="ARBA00023004"/>
    </source>
</evidence>
<dbReference type="RefSeq" id="WP_330135606.1">
    <property type="nucleotide sequence ID" value="NZ_JAUTXY010000012.1"/>
</dbReference>
<organism evidence="12 13">
    <name type="scientific">Rhodococcus artemisiae</name>
    <dbReference type="NCBI Taxonomy" id="714159"/>
    <lineage>
        <taxon>Bacteria</taxon>
        <taxon>Bacillati</taxon>
        <taxon>Actinomycetota</taxon>
        <taxon>Actinomycetes</taxon>
        <taxon>Mycobacteriales</taxon>
        <taxon>Nocardiaceae</taxon>
        <taxon>Rhodococcus</taxon>
    </lineage>
</organism>
<keyword evidence="12" id="KW-0969">Cilium</keyword>
<evidence type="ECO:0000256" key="8">
    <source>
        <dbReference type="ARBA" id="ARBA00023002"/>
    </source>
</evidence>
<comment type="catalytic activity">
    <reaction evidence="2 10">
        <text>3-(2,3-dihydroxyphenyl)propanoate + O2 = (2Z,4E)-2-hydroxy-6-oxonona-2,4-dienedioate + H(+)</text>
        <dbReference type="Rhea" id="RHEA:23840"/>
        <dbReference type="ChEBI" id="CHEBI:15378"/>
        <dbReference type="ChEBI" id="CHEBI:15379"/>
        <dbReference type="ChEBI" id="CHEBI:46951"/>
        <dbReference type="ChEBI" id="CHEBI:66887"/>
        <dbReference type="EC" id="1.13.11.16"/>
    </reaction>
</comment>
<keyword evidence="6 10" id="KW-0058">Aromatic hydrocarbons catabolism</keyword>
<dbReference type="Pfam" id="PF02900">
    <property type="entry name" value="LigB"/>
    <property type="match status" value="1"/>
</dbReference>
<evidence type="ECO:0000256" key="4">
    <source>
        <dbReference type="ARBA" id="ARBA00007030"/>
    </source>
</evidence>
<dbReference type="CDD" id="cd07365">
    <property type="entry name" value="MhpB_like"/>
    <property type="match status" value="1"/>
</dbReference>
<reference evidence="12 13" key="1">
    <citation type="submission" date="2023-07" db="EMBL/GenBank/DDBJ databases">
        <authorList>
            <person name="Girao M."/>
            <person name="Carvalho M.F."/>
        </authorList>
    </citation>
    <scope>NUCLEOTIDE SEQUENCE [LARGE SCALE GENOMIC DNA]</scope>
    <source>
        <strain evidence="12 13">YIM65754</strain>
    </source>
</reference>
<dbReference type="EC" id="1.13.11.16" evidence="10"/>
<gene>
    <name evidence="10" type="primary">mhpB</name>
    <name evidence="12" type="ORF">Q7514_23135</name>
</gene>
<keyword evidence="8 10" id="KW-0560">Oxidoreductase</keyword>
<evidence type="ECO:0000256" key="7">
    <source>
        <dbReference type="ARBA" id="ARBA00022964"/>
    </source>
</evidence>
<evidence type="ECO:0000313" key="12">
    <source>
        <dbReference type="EMBL" id="MEE2060421.1"/>
    </source>
</evidence>
<comment type="pathway">
    <text evidence="3 10">Aromatic compound metabolism; 3-phenylpropanoate degradation.</text>
</comment>
<feature type="active site" description="Proton acceptor" evidence="10">
    <location>
        <position position="179"/>
    </location>
</feature>
<feature type="domain" description="Extradiol ring-cleavage dioxygenase class III enzyme subunit B" evidence="11">
    <location>
        <begin position="6"/>
        <end position="283"/>
    </location>
</feature>